<dbReference type="AlphaFoldDB" id="A0A1M2UU86"/>
<reference evidence="3" key="1">
    <citation type="submission" date="2016-11" db="EMBL/GenBank/DDBJ databases">
        <title>Draft Genome Sequence of Marinobacter hydrocarbonoclasticus strain STW2, a polyaromatic aromatic hydrocarbon degrading and denitrifying bacterium from rhizosphere of Seagrass Enhalus acodoides.</title>
        <authorList>
            <person name="Ling J."/>
            <person name="Dong J."/>
        </authorList>
    </citation>
    <scope>NUCLEOTIDE SEQUENCE [LARGE SCALE GENOMIC DNA]</scope>
    <source>
        <strain evidence="3">STW2</strain>
    </source>
</reference>
<evidence type="ECO:0000313" key="3">
    <source>
        <dbReference type="EMBL" id="OJS98908.1"/>
    </source>
</evidence>
<sequence>MNSSESHTGSKWAGLVAMVTVVLSLGLMSVSAQGQSASNTAPVFELQQRSTIDTIPFRSIEEETLANTVIEGGLEAPAAGVPVQTASDDDFYLDPLALQPRDSRTDLGRSEIPVDIRFSNPKLIPGQTHSNTYSIRPPENRTYDTLNVNMTGR</sequence>
<feature type="compositionally biased region" description="Polar residues" evidence="1">
    <location>
        <begin position="143"/>
        <end position="153"/>
    </location>
</feature>
<feature type="region of interest" description="Disordered" evidence="1">
    <location>
        <begin position="125"/>
        <end position="153"/>
    </location>
</feature>
<comment type="caution">
    <text evidence="3">The sequence shown here is derived from an EMBL/GenBank/DDBJ whole genome shotgun (WGS) entry which is preliminary data.</text>
</comment>
<proteinExistence type="predicted"/>
<name>A0A1M2UU86_MARNT</name>
<protein>
    <submittedName>
        <fullName evidence="3">Uncharacterized protein</fullName>
    </submittedName>
</protein>
<evidence type="ECO:0000256" key="2">
    <source>
        <dbReference type="SAM" id="Phobius"/>
    </source>
</evidence>
<dbReference type="EMBL" id="MPKY01000001">
    <property type="protein sequence ID" value="OJS98908.1"/>
    <property type="molecule type" value="Genomic_DNA"/>
</dbReference>
<keyword evidence="2" id="KW-0472">Membrane</keyword>
<feature type="transmembrane region" description="Helical" evidence="2">
    <location>
        <begin position="12"/>
        <end position="32"/>
    </location>
</feature>
<dbReference type="Proteomes" id="UP000183986">
    <property type="component" value="Unassembled WGS sequence"/>
</dbReference>
<evidence type="ECO:0000313" key="4">
    <source>
        <dbReference type="Proteomes" id="UP000183986"/>
    </source>
</evidence>
<keyword evidence="2" id="KW-0812">Transmembrane</keyword>
<keyword evidence="2" id="KW-1133">Transmembrane helix</keyword>
<gene>
    <name evidence="3" type="ORF">BEE62_01625</name>
</gene>
<keyword evidence="4" id="KW-1185">Reference proteome</keyword>
<dbReference type="RefSeq" id="WP_072676008.1">
    <property type="nucleotide sequence ID" value="NZ_MPKY01000001.1"/>
</dbReference>
<accession>A0A1M2UU86</accession>
<organism evidence="3 4">
    <name type="scientific">Marinobacter nauticus</name>
    <name type="common">Marinobacter hydrocarbonoclasticus</name>
    <name type="synonym">Marinobacter aquaeolei</name>
    <dbReference type="NCBI Taxonomy" id="2743"/>
    <lineage>
        <taxon>Bacteria</taxon>
        <taxon>Pseudomonadati</taxon>
        <taxon>Pseudomonadota</taxon>
        <taxon>Gammaproteobacteria</taxon>
        <taxon>Pseudomonadales</taxon>
        <taxon>Marinobacteraceae</taxon>
        <taxon>Marinobacter</taxon>
    </lineage>
</organism>
<evidence type="ECO:0000256" key="1">
    <source>
        <dbReference type="SAM" id="MobiDB-lite"/>
    </source>
</evidence>